<dbReference type="EC" id="2.7.7.24" evidence="1"/>
<dbReference type="Proteomes" id="UP000049855">
    <property type="component" value="Unassembled WGS sequence"/>
</dbReference>
<keyword evidence="1" id="KW-0548">Nucleotidyltransferase</keyword>
<evidence type="ECO:0000313" key="1">
    <source>
        <dbReference type="EMBL" id="CQR70505.1"/>
    </source>
</evidence>
<evidence type="ECO:0000313" key="2">
    <source>
        <dbReference type="Proteomes" id="UP000049855"/>
    </source>
</evidence>
<keyword evidence="2" id="KW-1185">Reference proteome</keyword>
<accession>A0A0U1KTC1</accession>
<keyword evidence="1" id="KW-0808">Transferase</keyword>
<protein>
    <submittedName>
        <fullName evidence="1">Glucose-1-phosphate thymidylyltransferase</fullName>
        <ecNumber evidence="1">2.7.7.24</ecNumber>
    </submittedName>
</protein>
<dbReference type="RefSeq" id="WP_258955090.1">
    <property type="nucleotide sequence ID" value="NZ_CTRP01000003.1"/>
</dbReference>
<proteinExistence type="predicted"/>
<dbReference type="GO" id="GO:0008879">
    <property type="term" value="F:glucose-1-phosphate thymidylyltransferase activity"/>
    <property type="evidence" value="ECO:0007669"/>
    <property type="project" value="UniProtKB-EC"/>
</dbReference>
<organism evidence="1 2">
    <name type="scientific">Sporomusa ovata</name>
    <dbReference type="NCBI Taxonomy" id="2378"/>
    <lineage>
        <taxon>Bacteria</taxon>
        <taxon>Bacillati</taxon>
        <taxon>Bacillota</taxon>
        <taxon>Negativicutes</taxon>
        <taxon>Selenomonadales</taxon>
        <taxon>Sporomusaceae</taxon>
        <taxon>Sporomusa</taxon>
    </lineage>
</organism>
<sequence length="42" mass="4727">MACPEEIAYRMGYISREELAAQGDVMKKNGYGKYLLQIAGEE</sequence>
<dbReference type="EMBL" id="CTRP01000003">
    <property type="protein sequence ID" value="CQR70505.1"/>
    <property type="molecule type" value="Genomic_DNA"/>
</dbReference>
<dbReference type="AlphaFoldDB" id="A0A0U1KTC1"/>
<reference evidence="2" key="1">
    <citation type="submission" date="2015-03" db="EMBL/GenBank/DDBJ databases">
        <authorList>
            <person name="Nijsse Bart"/>
        </authorList>
    </citation>
    <scope>NUCLEOTIDE SEQUENCE [LARGE SCALE GENOMIC DNA]</scope>
</reference>
<name>A0A0U1KTC1_9FIRM</name>
<gene>
    <name evidence="1" type="ORF">SpAn4DRAFT_1474</name>
</gene>